<evidence type="ECO:0000256" key="2">
    <source>
        <dbReference type="ARBA" id="ARBA00009671"/>
    </source>
</evidence>
<dbReference type="GO" id="GO:0005254">
    <property type="term" value="F:chloride channel activity"/>
    <property type="evidence" value="ECO:0007669"/>
    <property type="project" value="TreeGrafter"/>
</dbReference>
<evidence type="ECO:0000256" key="5">
    <source>
        <dbReference type="ARBA" id="ARBA00022989"/>
    </source>
</evidence>
<dbReference type="Proteomes" id="UP000663877">
    <property type="component" value="Unassembled WGS sequence"/>
</dbReference>
<keyword evidence="6 8" id="KW-0472">Membrane</keyword>
<feature type="domain" description="Anoctamin dimerisation" evidence="11">
    <location>
        <begin position="277"/>
        <end position="348"/>
    </location>
</feature>
<evidence type="ECO:0000313" key="12">
    <source>
        <dbReference type="EMBL" id="CAF1100885.1"/>
    </source>
</evidence>
<dbReference type="GO" id="GO:0005886">
    <property type="term" value="C:plasma membrane"/>
    <property type="evidence" value="ECO:0007669"/>
    <property type="project" value="UniProtKB-SubCell"/>
</dbReference>
<evidence type="ECO:0000256" key="3">
    <source>
        <dbReference type="ARBA" id="ARBA00022475"/>
    </source>
</evidence>
<sequence>MSNKSGDSSASGGGCRTLLRLRPVDWLEEADRQLYLTTLSTGNNNDSRQRRRIDFVLVYSLGVRDSAVNKQRRQAFQHKLESVGFIIEEQDIVGALESRHNDDNDDDANDELTSTRLFSRRGRKAKQQPPQQQSVKRFVRLHAPFELLLELAEKTRMKLPIEENRTPSVPKMPFDYLMSWLPFTKIDCTLFPPEQHYFLAEYSKTLRYRFEPLFDTVRGNSRDLYFTPAQRSRLVYDCLLRTPFETTIESETEEQQVLQGTGDVKERRVLELEKIFTGSSTSSGIELLLRDQVYDDCYPLHAPLLKRIEPHMIPSWIMMKGEHRNTFDRMKLWWYWSRISNVFKDQPVSHIKDYFGEHVALYFCWLRWYIQMLLLPCVLGLSVFFYGLWAMKHDVPTSQ</sequence>
<evidence type="ECO:0000313" key="14">
    <source>
        <dbReference type="Proteomes" id="UP000663832"/>
    </source>
</evidence>
<dbReference type="InterPro" id="IPR049452">
    <property type="entry name" value="Anoctamin_TM"/>
</dbReference>
<evidence type="ECO:0000259" key="11">
    <source>
        <dbReference type="Pfam" id="PF16178"/>
    </source>
</evidence>
<feature type="transmembrane region" description="Helical" evidence="8">
    <location>
        <begin position="368"/>
        <end position="389"/>
    </location>
</feature>
<dbReference type="AlphaFoldDB" id="A0A814P528"/>
<reference evidence="12" key="1">
    <citation type="submission" date="2021-02" db="EMBL/GenBank/DDBJ databases">
        <authorList>
            <person name="Nowell W R."/>
        </authorList>
    </citation>
    <scope>NUCLEOTIDE SEQUENCE</scope>
</reference>
<name>A0A814P528_9BILA</name>
<keyword evidence="14" id="KW-1185">Reference proteome</keyword>
<evidence type="ECO:0000256" key="4">
    <source>
        <dbReference type="ARBA" id="ARBA00022692"/>
    </source>
</evidence>
<protein>
    <recommendedName>
        <fullName evidence="8">Anoctamin</fullName>
    </recommendedName>
</protein>
<keyword evidence="3" id="KW-1003">Cell membrane</keyword>
<evidence type="ECO:0000259" key="10">
    <source>
        <dbReference type="Pfam" id="PF04547"/>
    </source>
</evidence>
<evidence type="ECO:0000313" key="13">
    <source>
        <dbReference type="EMBL" id="CAF1253242.1"/>
    </source>
</evidence>
<keyword evidence="5 8" id="KW-1133">Transmembrane helix</keyword>
<proteinExistence type="inferred from homology"/>
<evidence type="ECO:0000313" key="15">
    <source>
        <dbReference type="Proteomes" id="UP000663877"/>
    </source>
</evidence>
<comment type="caution">
    <text evidence="8">Lacks conserved residue(s) required for the propagation of feature annotation.</text>
</comment>
<accession>A0A814P528</accession>
<dbReference type="GO" id="GO:0046983">
    <property type="term" value="F:protein dimerization activity"/>
    <property type="evidence" value="ECO:0007669"/>
    <property type="project" value="InterPro"/>
</dbReference>
<dbReference type="OrthoDB" id="296386at2759"/>
<evidence type="ECO:0000256" key="9">
    <source>
        <dbReference type="SAM" id="MobiDB-lite"/>
    </source>
</evidence>
<dbReference type="InterPro" id="IPR007632">
    <property type="entry name" value="Anoctamin"/>
</dbReference>
<dbReference type="EMBL" id="CAJNOI010000126">
    <property type="protein sequence ID" value="CAF1100885.1"/>
    <property type="molecule type" value="Genomic_DNA"/>
</dbReference>
<evidence type="ECO:0000256" key="7">
    <source>
        <dbReference type="ARBA" id="ARBA00023180"/>
    </source>
</evidence>
<keyword evidence="4 8" id="KW-0812">Transmembrane</keyword>
<comment type="similarity">
    <text evidence="2 8">Belongs to the anoctamin family.</text>
</comment>
<organism evidence="12 15">
    <name type="scientific">Adineta steineri</name>
    <dbReference type="NCBI Taxonomy" id="433720"/>
    <lineage>
        <taxon>Eukaryota</taxon>
        <taxon>Metazoa</taxon>
        <taxon>Spiralia</taxon>
        <taxon>Gnathifera</taxon>
        <taxon>Rotifera</taxon>
        <taxon>Eurotatoria</taxon>
        <taxon>Bdelloidea</taxon>
        <taxon>Adinetida</taxon>
        <taxon>Adinetidae</taxon>
        <taxon>Adineta</taxon>
    </lineage>
</organism>
<dbReference type="EMBL" id="CAJNOM010000224">
    <property type="protein sequence ID" value="CAF1253242.1"/>
    <property type="molecule type" value="Genomic_DNA"/>
</dbReference>
<dbReference type="Pfam" id="PF16178">
    <property type="entry name" value="Anoct_dimer"/>
    <property type="match status" value="3"/>
</dbReference>
<gene>
    <name evidence="12" type="ORF">BJG266_LOCUS21347</name>
    <name evidence="13" type="ORF">QVE165_LOCUS28630</name>
</gene>
<keyword evidence="7" id="KW-0325">Glycoprotein</keyword>
<dbReference type="PANTHER" id="PTHR12308:SF73">
    <property type="entry name" value="ANOCTAMIN"/>
    <property type="match status" value="1"/>
</dbReference>
<feature type="domain" description="Anoctamin dimerisation" evidence="11">
    <location>
        <begin position="49"/>
        <end position="92"/>
    </location>
</feature>
<comment type="caution">
    <text evidence="12">The sequence shown here is derived from an EMBL/GenBank/DDBJ whole genome shotgun (WGS) entry which is preliminary data.</text>
</comment>
<dbReference type="PANTHER" id="PTHR12308">
    <property type="entry name" value="ANOCTAMIN"/>
    <property type="match status" value="1"/>
</dbReference>
<evidence type="ECO:0000256" key="1">
    <source>
        <dbReference type="ARBA" id="ARBA00004651"/>
    </source>
</evidence>
<evidence type="ECO:0000256" key="8">
    <source>
        <dbReference type="RuleBase" id="RU280814"/>
    </source>
</evidence>
<evidence type="ECO:0000256" key="6">
    <source>
        <dbReference type="ARBA" id="ARBA00023136"/>
    </source>
</evidence>
<feature type="domain" description="Anoctamin dimerisation" evidence="11">
    <location>
        <begin position="129"/>
        <end position="251"/>
    </location>
</feature>
<comment type="subcellular location">
    <subcellularLocation>
        <location evidence="1">Cell membrane</location>
        <topology evidence="1">Multi-pass membrane protein</topology>
    </subcellularLocation>
    <subcellularLocation>
        <location evidence="8">Membrane</location>
        <topology evidence="8">Multi-pass membrane protein</topology>
    </subcellularLocation>
</comment>
<feature type="domain" description="Anoctamin transmembrane" evidence="10">
    <location>
        <begin position="351"/>
        <end position="391"/>
    </location>
</feature>
<dbReference type="Proteomes" id="UP000663832">
    <property type="component" value="Unassembled WGS sequence"/>
</dbReference>
<dbReference type="Pfam" id="PF04547">
    <property type="entry name" value="Anoctamin"/>
    <property type="match status" value="1"/>
</dbReference>
<dbReference type="InterPro" id="IPR032394">
    <property type="entry name" value="Anoct_dimer"/>
</dbReference>
<feature type="region of interest" description="Disordered" evidence="9">
    <location>
        <begin position="115"/>
        <end position="134"/>
    </location>
</feature>